<dbReference type="GO" id="GO:0016814">
    <property type="term" value="F:hydrolase activity, acting on carbon-nitrogen (but not peptide) bonds, in cyclic amidines"/>
    <property type="evidence" value="ECO:0007669"/>
    <property type="project" value="TreeGrafter"/>
</dbReference>
<evidence type="ECO:0000313" key="2">
    <source>
        <dbReference type="EMBL" id="OJT13987.1"/>
    </source>
</evidence>
<dbReference type="STRING" id="154538.A0A1M2W2A1"/>
<dbReference type="OMA" id="MGYDQIN"/>
<dbReference type="Proteomes" id="UP000184267">
    <property type="component" value="Unassembled WGS sequence"/>
</dbReference>
<dbReference type="AlphaFoldDB" id="A0A1M2W2A1"/>
<gene>
    <name evidence="2" type="ORF">TRAPUB_9471</name>
</gene>
<comment type="caution">
    <text evidence="2">The sequence shown here is derived from an EMBL/GenBank/DDBJ whole genome shotgun (WGS) entry which is preliminary data.</text>
</comment>
<dbReference type="OrthoDB" id="10266980at2759"/>
<proteinExistence type="predicted"/>
<dbReference type="Gene3D" id="3.20.20.140">
    <property type="entry name" value="Metal-dependent hydrolases"/>
    <property type="match status" value="1"/>
</dbReference>
<dbReference type="InterPro" id="IPR052349">
    <property type="entry name" value="Metallo-hydrolase_Enzymes"/>
</dbReference>
<evidence type="ECO:0000313" key="3">
    <source>
        <dbReference type="Proteomes" id="UP000184267"/>
    </source>
</evidence>
<accession>A0A1M2W2A1</accession>
<dbReference type="SUPFAM" id="SSF51556">
    <property type="entry name" value="Metallo-dependent hydrolases"/>
    <property type="match status" value="1"/>
</dbReference>
<keyword evidence="3" id="KW-1185">Reference proteome</keyword>
<feature type="compositionally biased region" description="Basic and acidic residues" evidence="1">
    <location>
        <begin position="94"/>
        <end position="107"/>
    </location>
</feature>
<dbReference type="PANTHER" id="PTHR32027">
    <property type="entry name" value="CYTOSINE DEAMINASE"/>
    <property type="match status" value="1"/>
</dbReference>
<evidence type="ECO:0000256" key="1">
    <source>
        <dbReference type="SAM" id="MobiDB-lite"/>
    </source>
</evidence>
<protein>
    <submittedName>
        <fullName evidence="2">Cytosine deaminase</fullName>
    </submittedName>
</protein>
<sequence>MDTDADMGLSQYNHSPSARPKATLAANGRATPSPAFADYPRLVIRNVHLPFDSDDPTLADPLYNVYCTGGRVDSVELATANGNSHGSRHSTPPHHPEYQAKDRQHAHAELDAQGRGILLPALCHAHIHLDKCFLLDQCDELVTGHFAEALRVTAKAKSAFPHNLEDLFERGRKLITQSVECGVTMMRAHVEVDEAVHFACVDTGLKLQKLYRDICHVQIAVFAQEPLFASPVDERPGLNYALLQSAVHRMGVEAVGSAPYVEPTIAHAKRNIDYIFELAYEAGLHVDFHLDYNLEPAAEPLVWYVLDRLRERIAAGRWRPGAHLCIGHATRLTLFSPAEWARLRVALVEERLPVTLVALPPSDLYMMGRHMESAPRSTLNVPRLAEEHGLRVAMAVNNVENAFTPQGPVDPLNLCPLGVAVFQAGTKKDCRALLEAVTLNARLAIGGVQKGAPYPSITPSRGMLADFVLLHENDTLHSAALNPSFSRTTIRHGQVVARRVAQTWILPQRTPSPSPLRMSPA</sequence>
<organism evidence="2 3">
    <name type="scientific">Trametes pubescens</name>
    <name type="common">White-rot fungus</name>
    <dbReference type="NCBI Taxonomy" id="154538"/>
    <lineage>
        <taxon>Eukaryota</taxon>
        <taxon>Fungi</taxon>
        <taxon>Dikarya</taxon>
        <taxon>Basidiomycota</taxon>
        <taxon>Agaricomycotina</taxon>
        <taxon>Agaricomycetes</taxon>
        <taxon>Polyporales</taxon>
        <taxon>Polyporaceae</taxon>
        <taxon>Trametes</taxon>
    </lineage>
</organism>
<name>A0A1M2W2A1_TRAPU</name>
<dbReference type="EMBL" id="MNAD01000344">
    <property type="protein sequence ID" value="OJT13987.1"/>
    <property type="molecule type" value="Genomic_DNA"/>
</dbReference>
<dbReference type="InterPro" id="IPR032466">
    <property type="entry name" value="Metal_Hydrolase"/>
</dbReference>
<reference evidence="2 3" key="1">
    <citation type="submission" date="2016-10" db="EMBL/GenBank/DDBJ databases">
        <title>Genome sequence of the basidiomycete white-rot fungus Trametes pubescens.</title>
        <authorList>
            <person name="Makela M.R."/>
            <person name="Granchi Z."/>
            <person name="Peng M."/>
            <person name="De Vries R.P."/>
            <person name="Grigoriev I."/>
            <person name="Riley R."/>
            <person name="Hilden K."/>
        </authorList>
    </citation>
    <scope>NUCLEOTIDE SEQUENCE [LARGE SCALE GENOMIC DNA]</scope>
    <source>
        <strain evidence="2 3">FBCC735</strain>
    </source>
</reference>
<feature type="region of interest" description="Disordered" evidence="1">
    <location>
        <begin position="80"/>
        <end position="107"/>
    </location>
</feature>
<dbReference type="PANTHER" id="PTHR32027:SF0">
    <property type="entry name" value="CYTOSINE DEAMINASE"/>
    <property type="match status" value="1"/>
</dbReference>
<feature type="region of interest" description="Disordered" evidence="1">
    <location>
        <begin position="1"/>
        <end position="29"/>
    </location>
</feature>